<keyword evidence="2" id="KW-1185">Reference proteome</keyword>
<dbReference type="Proteomes" id="UP000827976">
    <property type="component" value="Chromosome 14"/>
</dbReference>
<dbReference type="EMBL" id="CM037024">
    <property type="protein sequence ID" value="KAH7662891.1"/>
    <property type="molecule type" value="Genomic_DNA"/>
</dbReference>
<proteinExistence type="predicted"/>
<evidence type="ECO:0000313" key="2">
    <source>
        <dbReference type="Proteomes" id="UP000827976"/>
    </source>
</evidence>
<sequence length="237" mass="25068">MSNKWWPQQPQQPLHLPTPSTPTQPPPKPNPNPNPPSHHPGPRRSPSSSNSNSKPKPPHLLSYESPSSLHTHLLHLPSGTDISLSLSLFSRHHHLSLSILSATGSISSTTLLLPSTSSPLLLHGHFQLLSLSGSFFPGPSPPLTVYLTGPHGQLIAGTVIGSLVSSGPVIILAATSSTPSFDHLPLQDNDDDDVAGAVSGDLPDYSPPPPPLPPSLPLDAMQVGHASLPWFLPRPPF</sequence>
<protein>
    <submittedName>
        <fullName evidence="1">AF0104/ALDC/Ptd012-like protein</fullName>
    </submittedName>
</protein>
<name>A0ACB7UQI2_DIOAL</name>
<gene>
    <name evidence="1" type="ORF">IHE45_14G017800</name>
</gene>
<evidence type="ECO:0000313" key="1">
    <source>
        <dbReference type="EMBL" id="KAH7662891.1"/>
    </source>
</evidence>
<organism evidence="1 2">
    <name type="scientific">Dioscorea alata</name>
    <name type="common">Purple yam</name>
    <dbReference type="NCBI Taxonomy" id="55571"/>
    <lineage>
        <taxon>Eukaryota</taxon>
        <taxon>Viridiplantae</taxon>
        <taxon>Streptophyta</taxon>
        <taxon>Embryophyta</taxon>
        <taxon>Tracheophyta</taxon>
        <taxon>Spermatophyta</taxon>
        <taxon>Magnoliopsida</taxon>
        <taxon>Liliopsida</taxon>
        <taxon>Dioscoreales</taxon>
        <taxon>Dioscoreaceae</taxon>
        <taxon>Dioscorea</taxon>
    </lineage>
</organism>
<accession>A0ACB7UQI2</accession>
<comment type="caution">
    <text evidence="1">The sequence shown here is derived from an EMBL/GenBank/DDBJ whole genome shotgun (WGS) entry which is preliminary data.</text>
</comment>
<reference evidence="2" key="1">
    <citation type="journal article" date="2022" name="Nat. Commun.">
        <title>Chromosome evolution and the genetic basis of agronomically important traits in greater yam.</title>
        <authorList>
            <person name="Bredeson J.V."/>
            <person name="Lyons J.B."/>
            <person name="Oniyinde I.O."/>
            <person name="Okereke N.R."/>
            <person name="Kolade O."/>
            <person name="Nnabue I."/>
            <person name="Nwadili C.O."/>
            <person name="Hribova E."/>
            <person name="Parker M."/>
            <person name="Nwogha J."/>
            <person name="Shu S."/>
            <person name="Carlson J."/>
            <person name="Kariba R."/>
            <person name="Muthemba S."/>
            <person name="Knop K."/>
            <person name="Barton G.J."/>
            <person name="Sherwood A.V."/>
            <person name="Lopez-Montes A."/>
            <person name="Asiedu R."/>
            <person name="Jamnadass R."/>
            <person name="Muchugi A."/>
            <person name="Goodstein D."/>
            <person name="Egesi C.N."/>
            <person name="Featherston J."/>
            <person name="Asfaw A."/>
            <person name="Simpson G.G."/>
            <person name="Dolezel J."/>
            <person name="Hendre P.S."/>
            <person name="Van Deynze A."/>
            <person name="Kumar P.L."/>
            <person name="Obidiegwu J.E."/>
            <person name="Bhattacharjee R."/>
            <person name="Rokhsar D.S."/>
        </authorList>
    </citation>
    <scope>NUCLEOTIDE SEQUENCE [LARGE SCALE GENOMIC DNA]</scope>
    <source>
        <strain evidence="2">cv. TDa95/00328</strain>
    </source>
</reference>